<dbReference type="InterPro" id="IPR000326">
    <property type="entry name" value="PAP2/HPO"/>
</dbReference>
<evidence type="ECO:0000256" key="2">
    <source>
        <dbReference type="ARBA" id="ARBA00022475"/>
    </source>
</evidence>
<feature type="transmembrane region" description="Helical" evidence="7">
    <location>
        <begin position="182"/>
        <end position="200"/>
    </location>
</feature>
<keyword evidence="2" id="KW-1003">Cell membrane</keyword>
<feature type="transmembrane region" description="Helical" evidence="7">
    <location>
        <begin position="12"/>
        <end position="33"/>
    </location>
</feature>
<gene>
    <name evidence="9" type="ORF">SAMN05192573_114147</name>
</gene>
<dbReference type="Gene3D" id="1.20.144.10">
    <property type="entry name" value="Phosphatidic acid phosphatase type 2/haloperoxidase"/>
    <property type="match status" value="1"/>
</dbReference>
<dbReference type="Proteomes" id="UP000199705">
    <property type="component" value="Unassembled WGS sequence"/>
</dbReference>
<feature type="domain" description="Phosphatidic acid phosphatase type 2/haloperoxidase" evidence="8">
    <location>
        <begin position="82"/>
        <end position="197"/>
    </location>
</feature>
<accession>A0A1G8GS53</accession>
<evidence type="ECO:0000256" key="6">
    <source>
        <dbReference type="ARBA" id="ARBA00023136"/>
    </source>
</evidence>
<organism evidence="9 10">
    <name type="scientific">Mucilaginibacter gossypii</name>
    <dbReference type="NCBI Taxonomy" id="551996"/>
    <lineage>
        <taxon>Bacteria</taxon>
        <taxon>Pseudomonadati</taxon>
        <taxon>Bacteroidota</taxon>
        <taxon>Sphingobacteriia</taxon>
        <taxon>Sphingobacteriales</taxon>
        <taxon>Sphingobacteriaceae</taxon>
        <taxon>Mucilaginibacter</taxon>
    </lineage>
</organism>
<keyword evidence="4" id="KW-0378">Hydrolase</keyword>
<comment type="subcellular location">
    <subcellularLocation>
        <location evidence="1">Cell membrane</location>
        <topology evidence="1">Multi-pass membrane protein</topology>
    </subcellularLocation>
</comment>
<evidence type="ECO:0000256" key="7">
    <source>
        <dbReference type="SAM" id="Phobius"/>
    </source>
</evidence>
<dbReference type="EMBL" id="FNCG01000014">
    <property type="protein sequence ID" value="SDH97189.1"/>
    <property type="molecule type" value="Genomic_DNA"/>
</dbReference>
<evidence type="ECO:0000313" key="9">
    <source>
        <dbReference type="EMBL" id="SDH97189.1"/>
    </source>
</evidence>
<evidence type="ECO:0000256" key="3">
    <source>
        <dbReference type="ARBA" id="ARBA00022692"/>
    </source>
</evidence>
<name>A0A1G8GS53_9SPHI</name>
<dbReference type="SMART" id="SM00014">
    <property type="entry name" value="acidPPc"/>
    <property type="match status" value="1"/>
</dbReference>
<evidence type="ECO:0000256" key="4">
    <source>
        <dbReference type="ARBA" id="ARBA00022801"/>
    </source>
</evidence>
<keyword evidence="6 7" id="KW-0472">Membrane</keyword>
<dbReference type="PANTHER" id="PTHR14969:SF62">
    <property type="entry name" value="DECAPRENYLPHOSPHORYL-5-PHOSPHORIBOSE PHOSPHATASE RV3807C-RELATED"/>
    <property type="match status" value="1"/>
</dbReference>
<evidence type="ECO:0000259" key="8">
    <source>
        <dbReference type="SMART" id="SM00014"/>
    </source>
</evidence>
<protein>
    <submittedName>
        <fullName evidence="9">Membrane-associated phospholipid phosphatase</fullName>
    </submittedName>
</protein>
<evidence type="ECO:0000256" key="5">
    <source>
        <dbReference type="ARBA" id="ARBA00022989"/>
    </source>
</evidence>
<dbReference type="Pfam" id="PF01569">
    <property type="entry name" value="PAP2"/>
    <property type="match status" value="1"/>
</dbReference>
<keyword evidence="10" id="KW-1185">Reference proteome</keyword>
<dbReference type="GO" id="GO:0016787">
    <property type="term" value="F:hydrolase activity"/>
    <property type="evidence" value="ECO:0007669"/>
    <property type="project" value="UniProtKB-KW"/>
</dbReference>
<feature type="transmembrane region" description="Helical" evidence="7">
    <location>
        <begin position="81"/>
        <end position="103"/>
    </location>
</feature>
<dbReference type="GO" id="GO:0005886">
    <property type="term" value="C:plasma membrane"/>
    <property type="evidence" value="ECO:0007669"/>
    <property type="project" value="UniProtKB-SubCell"/>
</dbReference>
<proteinExistence type="predicted"/>
<dbReference type="SUPFAM" id="SSF48317">
    <property type="entry name" value="Acid phosphatase/Vanadium-dependent haloperoxidase"/>
    <property type="match status" value="1"/>
</dbReference>
<evidence type="ECO:0000256" key="1">
    <source>
        <dbReference type="ARBA" id="ARBA00004651"/>
    </source>
</evidence>
<dbReference type="RefSeq" id="WP_091172633.1">
    <property type="nucleotide sequence ID" value="NZ_CP071878.2"/>
</dbReference>
<dbReference type="AlphaFoldDB" id="A0A1G8GS53"/>
<dbReference type="InterPro" id="IPR036938">
    <property type="entry name" value="PAP2/HPO_sf"/>
</dbReference>
<reference evidence="10" key="1">
    <citation type="submission" date="2016-10" db="EMBL/GenBank/DDBJ databases">
        <authorList>
            <person name="Varghese N."/>
            <person name="Submissions S."/>
        </authorList>
    </citation>
    <scope>NUCLEOTIDE SEQUENCE [LARGE SCALE GENOMIC DNA]</scope>
    <source>
        <strain evidence="10">Gh-67</strain>
    </source>
</reference>
<sequence>MKIGIKDVLHRIRPFFILYLILLATCLTIKLLFTREAIFFTVNGWHHPWLDTIEPYVTDIGDGTTAVIVSLAMLLFSYRSWLLMASSYAITSVAAQILKYIYIAPRPKLYFASQWSRVHTVEGVYILEKYSFPSGHTVSAFSAALVITYLCKNKGWGIPALFVAIMVGYSRIYLTEHFYEDVLAGSAIGVFVTIFWLTWLDGKQFINSAKWNRGLLDNVFKKAPVAN</sequence>
<dbReference type="PANTHER" id="PTHR14969">
    <property type="entry name" value="SPHINGOSINE-1-PHOSPHATE PHOSPHOHYDROLASE"/>
    <property type="match status" value="1"/>
</dbReference>
<keyword evidence="5 7" id="KW-1133">Transmembrane helix</keyword>
<feature type="transmembrane region" description="Helical" evidence="7">
    <location>
        <begin position="158"/>
        <end position="176"/>
    </location>
</feature>
<evidence type="ECO:0000313" key="10">
    <source>
        <dbReference type="Proteomes" id="UP000199705"/>
    </source>
</evidence>
<dbReference type="STRING" id="551996.SAMN05192573_114147"/>
<keyword evidence="3 7" id="KW-0812">Transmembrane</keyword>